<dbReference type="Gene3D" id="3.40.30.10">
    <property type="entry name" value="Glutaredoxin"/>
    <property type="match status" value="1"/>
</dbReference>
<evidence type="ECO:0000313" key="3">
    <source>
        <dbReference type="EMBL" id="PPQ63826.1"/>
    </source>
</evidence>
<dbReference type="GO" id="GO:0047134">
    <property type="term" value="F:protein-disulfide reductase [NAD(P)H] activity"/>
    <property type="evidence" value="ECO:0007669"/>
    <property type="project" value="InterPro"/>
</dbReference>
<evidence type="ECO:0000259" key="2">
    <source>
        <dbReference type="Pfam" id="PF06110"/>
    </source>
</evidence>
<name>A0A409VAD9_9AGAR</name>
<keyword evidence="4" id="KW-1185">Reference proteome</keyword>
<evidence type="ECO:0000313" key="4">
    <source>
        <dbReference type="Proteomes" id="UP000284842"/>
    </source>
</evidence>
<feature type="domain" description="Thioredoxin" evidence="2">
    <location>
        <begin position="21"/>
        <end position="109"/>
    </location>
</feature>
<dbReference type="AlphaFoldDB" id="A0A409VAD9"/>
<dbReference type="SUPFAM" id="SSF52833">
    <property type="entry name" value="Thioredoxin-like"/>
    <property type="match status" value="1"/>
</dbReference>
<dbReference type="OrthoDB" id="78947at2759"/>
<dbReference type="InterPro" id="IPR010357">
    <property type="entry name" value="TXNDC17_dom"/>
</dbReference>
<dbReference type="Pfam" id="PF06110">
    <property type="entry name" value="TXD17-like_Trx"/>
    <property type="match status" value="1"/>
</dbReference>
<reference evidence="3 4" key="1">
    <citation type="journal article" date="2018" name="Evol. Lett.">
        <title>Horizontal gene cluster transfer increased hallucinogenic mushroom diversity.</title>
        <authorList>
            <person name="Reynolds H.T."/>
            <person name="Vijayakumar V."/>
            <person name="Gluck-Thaler E."/>
            <person name="Korotkin H.B."/>
            <person name="Matheny P.B."/>
            <person name="Slot J.C."/>
        </authorList>
    </citation>
    <scope>NUCLEOTIDE SEQUENCE [LARGE SCALE GENOMIC DNA]</scope>
    <source>
        <strain evidence="3 4">2629</strain>
    </source>
</reference>
<gene>
    <name evidence="3" type="ORF">CVT24_009776</name>
</gene>
<dbReference type="InterPro" id="IPR036249">
    <property type="entry name" value="Thioredoxin-like_sf"/>
</dbReference>
<accession>A0A409VAD9</accession>
<evidence type="ECO:0000256" key="1">
    <source>
        <dbReference type="ARBA" id="ARBA00008987"/>
    </source>
</evidence>
<comment type="similarity">
    <text evidence="1">Belongs to the thioredoxin family.</text>
</comment>
<dbReference type="InterPro" id="IPR045108">
    <property type="entry name" value="TXNDC17-like"/>
</dbReference>
<sequence>MPLYVADGSIDPITLQTVPERYIIFYSSIVDGKMWCPDCVAVDKLVKEVFSEDGPAALIVYVGERSQWKNPTNVYHQHPWNITNIPTIVKQKDGHEVARLADDRDILKKLKSFAD</sequence>
<comment type="caution">
    <text evidence="3">The sequence shown here is derived from an EMBL/GenBank/DDBJ whole genome shotgun (WGS) entry which is preliminary data.</text>
</comment>
<dbReference type="GO" id="GO:0005829">
    <property type="term" value="C:cytosol"/>
    <property type="evidence" value="ECO:0007669"/>
    <property type="project" value="TreeGrafter"/>
</dbReference>
<protein>
    <recommendedName>
        <fullName evidence="2">Thioredoxin domain-containing protein</fullName>
    </recommendedName>
</protein>
<dbReference type="PANTHER" id="PTHR12452:SF0">
    <property type="entry name" value="THIOREDOXIN DOMAIN-CONTAINING PROTEIN 17"/>
    <property type="match status" value="1"/>
</dbReference>
<proteinExistence type="inferred from homology"/>
<dbReference type="STRING" id="181874.A0A409VAD9"/>
<dbReference type="InParanoid" id="A0A409VAD9"/>
<organism evidence="3 4">
    <name type="scientific">Panaeolus cyanescens</name>
    <dbReference type="NCBI Taxonomy" id="181874"/>
    <lineage>
        <taxon>Eukaryota</taxon>
        <taxon>Fungi</taxon>
        <taxon>Dikarya</taxon>
        <taxon>Basidiomycota</taxon>
        <taxon>Agaricomycotina</taxon>
        <taxon>Agaricomycetes</taxon>
        <taxon>Agaricomycetidae</taxon>
        <taxon>Agaricales</taxon>
        <taxon>Agaricineae</taxon>
        <taxon>Galeropsidaceae</taxon>
        <taxon>Panaeolus</taxon>
    </lineage>
</organism>
<dbReference type="PANTHER" id="PTHR12452">
    <property type="entry name" value="42-9-9 PROTEIN-RELATED"/>
    <property type="match status" value="1"/>
</dbReference>
<dbReference type="EMBL" id="NHTK01006108">
    <property type="protein sequence ID" value="PPQ63826.1"/>
    <property type="molecule type" value="Genomic_DNA"/>
</dbReference>
<dbReference type="Proteomes" id="UP000284842">
    <property type="component" value="Unassembled WGS sequence"/>
</dbReference>